<feature type="compositionally biased region" description="Acidic residues" evidence="2">
    <location>
        <begin position="120"/>
        <end position="131"/>
    </location>
</feature>
<reference evidence="4 5" key="1">
    <citation type="submission" date="2022-12" db="EMBL/GenBank/DDBJ databases">
        <title>Chromosome-level genome of Tegillarca granosa.</title>
        <authorList>
            <person name="Kim J."/>
        </authorList>
    </citation>
    <scope>NUCLEOTIDE SEQUENCE [LARGE SCALE GENOMIC DNA]</scope>
    <source>
        <strain evidence="4">Teg-2019</strain>
        <tissue evidence="4">Adductor muscle</tissue>
    </source>
</reference>
<comment type="caution">
    <text evidence="4">The sequence shown here is derived from an EMBL/GenBank/DDBJ whole genome shotgun (WGS) entry which is preliminary data.</text>
</comment>
<dbReference type="Pfam" id="PF01740">
    <property type="entry name" value="STAS"/>
    <property type="match status" value="1"/>
</dbReference>
<keyword evidence="5" id="KW-1185">Reference proteome</keyword>
<gene>
    <name evidence="4" type="ORF">KUTeg_020194</name>
</gene>
<dbReference type="Proteomes" id="UP001217089">
    <property type="component" value="Unassembled WGS sequence"/>
</dbReference>
<name>A0ABQ9E7C4_TEGGR</name>
<dbReference type="SUPFAM" id="SSF52091">
    <property type="entry name" value="SpoIIaa-like"/>
    <property type="match status" value="1"/>
</dbReference>
<feature type="coiled-coil region" evidence="1">
    <location>
        <begin position="228"/>
        <end position="255"/>
    </location>
</feature>
<proteinExistence type="predicted"/>
<accession>A0ABQ9E7C4</accession>
<dbReference type="PROSITE" id="PS50801">
    <property type="entry name" value="STAS"/>
    <property type="match status" value="1"/>
</dbReference>
<feature type="domain" description="STAS" evidence="3">
    <location>
        <begin position="30"/>
        <end position="229"/>
    </location>
</feature>
<evidence type="ECO:0000256" key="2">
    <source>
        <dbReference type="SAM" id="MobiDB-lite"/>
    </source>
</evidence>
<dbReference type="Gene3D" id="3.30.750.24">
    <property type="entry name" value="STAS domain"/>
    <property type="match status" value="1"/>
</dbReference>
<keyword evidence="1" id="KW-0175">Coiled coil</keyword>
<dbReference type="PANTHER" id="PTHR11814">
    <property type="entry name" value="SULFATE TRANSPORTER"/>
    <property type="match status" value="1"/>
</dbReference>
<dbReference type="InterPro" id="IPR001902">
    <property type="entry name" value="SLC26A/SulP_fam"/>
</dbReference>
<sequence>MIRKSVKESKPRICILGHVPGTSTYKDITVNRRVEPVPGVQIFRFEAPLYFANAEQFRDRLYDRTSLNPKKLKGKKQKALYNALMQRKREMELQEAEERSARRKSKKYKKPDPPQRSSIEEEEEMPEELTEQQESLLAKEKKEILKRFSKAWIPPIHTLIIDLSVVSYVDTVSLKILTQIINEYKEVGIRVFLAGCRDEVRTMLRKADFYRSVDYNCLYFTVHEAVVIAQELQAIRKLEDELSIENEAKQKEEQANPNIPLPMNFEPLRFENIEELFNH</sequence>
<dbReference type="CDD" id="cd07042">
    <property type="entry name" value="STAS_SulP_like_sulfate_transporter"/>
    <property type="match status" value="1"/>
</dbReference>
<dbReference type="InterPro" id="IPR036513">
    <property type="entry name" value="STAS_dom_sf"/>
</dbReference>
<evidence type="ECO:0000313" key="5">
    <source>
        <dbReference type="Proteomes" id="UP001217089"/>
    </source>
</evidence>
<dbReference type="EMBL" id="JARBDR010000918">
    <property type="protein sequence ID" value="KAJ8301207.1"/>
    <property type="molecule type" value="Genomic_DNA"/>
</dbReference>
<feature type="region of interest" description="Disordered" evidence="2">
    <location>
        <begin position="92"/>
        <end position="132"/>
    </location>
</feature>
<protein>
    <recommendedName>
        <fullName evidence="3">STAS domain-containing protein</fullName>
    </recommendedName>
</protein>
<evidence type="ECO:0000313" key="4">
    <source>
        <dbReference type="EMBL" id="KAJ8301207.1"/>
    </source>
</evidence>
<evidence type="ECO:0000256" key="1">
    <source>
        <dbReference type="SAM" id="Coils"/>
    </source>
</evidence>
<dbReference type="InterPro" id="IPR002645">
    <property type="entry name" value="STAS_dom"/>
</dbReference>
<organism evidence="4 5">
    <name type="scientific">Tegillarca granosa</name>
    <name type="common">Malaysian cockle</name>
    <name type="synonym">Anadara granosa</name>
    <dbReference type="NCBI Taxonomy" id="220873"/>
    <lineage>
        <taxon>Eukaryota</taxon>
        <taxon>Metazoa</taxon>
        <taxon>Spiralia</taxon>
        <taxon>Lophotrochozoa</taxon>
        <taxon>Mollusca</taxon>
        <taxon>Bivalvia</taxon>
        <taxon>Autobranchia</taxon>
        <taxon>Pteriomorphia</taxon>
        <taxon>Arcoida</taxon>
        <taxon>Arcoidea</taxon>
        <taxon>Arcidae</taxon>
        <taxon>Tegillarca</taxon>
    </lineage>
</organism>
<evidence type="ECO:0000259" key="3">
    <source>
        <dbReference type="PROSITE" id="PS50801"/>
    </source>
</evidence>